<evidence type="ECO:0000256" key="4">
    <source>
        <dbReference type="ARBA" id="ARBA00022676"/>
    </source>
</evidence>
<dbReference type="PROSITE" id="PS50005">
    <property type="entry name" value="TPR"/>
    <property type="match status" value="3"/>
</dbReference>
<evidence type="ECO:0000313" key="11">
    <source>
        <dbReference type="Proteomes" id="UP000500857"/>
    </source>
</evidence>
<dbReference type="InterPro" id="IPR051939">
    <property type="entry name" value="Glycosyltr_41/O-GlcNAc_trsf"/>
</dbReference>
<sequence length="737" mass="82842">MRINQTGVGVEIASDRAIADLERAEQFQRQENWDAAIACYRRALTHTGDPGEIYPHLAAVYLDAGQYPEAIATCQQALKRDPNRAELYHTLAIALDALDRPDAATRAYDRALDAWQQALQLPLRGTGGDRAFKLGNALLASGRLDAAICAYQRAIALQPQSAEAHSNLGIAWLQAGRGDRAVAALRRARALQPQSAGIAYNLAKALDAQLRRGDASADPHLSRQRFEALLDAVKLAPEFAEAHEMLLGTVISPQPQSASFSLLREIAAAYLRLCPPSWRSLALVGSVSVHLYSGTIPEAQAQLGELETEIYQNLGRLPDRFIRNLYSQVLFCLPHLRDDRGANSRLATFMGDRVRGVLDRQLQEPVATAKRANARPAPLKIGCLSAHFRRHSVGWCSRDVLRALSRICPDLYLYSSQAVAGDDLTREFQQFAAKFYQPSRRGEAVIAEIFDEMRRDRLDILIDLDSSTVSVHPEILYRRPAPICLSWLGFDAPYLDDRHYFLADWHTHPAGAERDYPEKLLRMPACFMAVGGFEARGFAESRPWGDRLVYLCVAPGKKLDRALVDAQIQILKQVPHSILLHKGQGDLEIIQEAYGEGCDRHRVERDRVQFLPQTETEEAHRAIYKTVDVLLDSYPYNGGTHNLEALYFELPVVTRVGEQFLSRMAYSFLKTLGIEAGISPTWEDYIDWGIKLGSDRELRAEIRQKLRRSRQPETLSPLWNPEKFARDLYEMLFKIAR</sequence>
<keyword evidence="4" id="KW-0328">Glycosyltransferase</keyword>
<dbReference type="InterPro" id="IPR019734">
    <property type="entry name" value="TPR_rpt"/>
</dbReference>
<keyword evidence="5" id="KW-0808">Transferase</keyword>
<dbReference type="Pfam" id="PF13176">
    <property type="entry name" value="TPR_7"/>
    <property type="match status" value="1"/>
</dbReference>
<dbReference type="EMBL" id="CP051167">
    <property type="protein sequence ID" value="QIZ72009.1"/>
    <property type="molecule type" value="Genomic_DNA"/>
</dbReference>
<dbReference type="RefSeq" id="WP_168570160.1">
    <property type="nucleotide sequence ID" value="NZ_CP051167.1"/>
</dbReference>
<evidence type="ECO:0000256" key="7">
    <source>
        <dbReference type="ARBA" id="ARBA00022803"/>
    </source>
</evidence>
<feature type="repeat" description="TPR" evidence="8">
    <location>
        <begin position="128"/>
        <end position="161"/>
    </location>
</feature>
<dbReference type="PANTHER" id="PTHR44835">
    <property type="entry name" value="UDP-N-ACETYLGLUCOSAMINE--PEPTIDE N-ACETYLGLUCOSAMINYLTRANSFERASE SPINDLY-RELATED"/>
    <property type="match status" value="1"/>
</dbReference>
<dbReference type="InterPro" id="IPR011990">
    <property type="entry name" value="TPR-like_helical_dom_sf"/>
</dbReference>
<dbReference type="Gene3D" id="3.40.50.11380">
    <property type="match status" value="1"/>
</dbReference>
<feature type="repeat" description="TPR" evidence="8">
    <location>
        <begin position="162"/>
        <end position="195"/>
    </location>
</feature>
<comment type="similarity">
    <text evidence="2">Belongs to the glycosyltransferase 41 family. O-GlcNAc transferase subfamily.</text>
</comment>
<evidence type="ECO:0000256" key="3">
    <source>
        <dbReference type="ARBA" id="ARBA00011970"/>
    </source>
</evidence>
<gene>
    <name evidence="10" type="ORF">HCG48_16650</name>
</gene>
<evidence type="ECO:0000259" key="9">
    <source>
        <dbReference type="Pfam" id="PF13844"/>
    </source>
</evidence>
<dbReference type="SUPFAM" id="SSF48452">
    <property type="entry name" value="TPR-like"/>
    <property type="match status" value="1"/>
</dbReference>
<dbReference type="InterPro" id="IPR029489">
    <property type="entry name" value="OGT/SEC/SPY_C"/>
</dbReference>
<proteinExistence type="inferred from homology"/>
<dbReference type="KEGG" id="oxy:HCG48_16650"/>
<evidence type="ECO:0000256" key="1">
    <source>
        <dbReference type="ARBA" id="ARBA00004922"/>
    </source>
</evidence>
<dbReference type="AlphaFoldDB" id="A0A6H1U313"/>
<dbReference type="SUPFAM" id="SSF53756">
    <property type="entry name" value="UDP-Glycosyltransferase/glycogen phosphorylase"/>
    <property type="match status" value="1"/>
</dbReference>
<dbReference type="Gene3D" id="1.25.40.10">
    <property type="entry name" value="Tetratricopeptide repeat domain"/>
    <property type="match status" value="2"/>
</dbReference>
<evidence type="ECO:0000256" key="2">
    <source>
        <dbReference type="ARBA" id="ARBA00005386"/>
    </source>
</evidence>
<name>A0A6H1U313_9CYAN</name>
<dbReference type="Proteomes" id="UP000500857">
    <property type="component" value="Chromosome"/>
</dbReference>
<dbReference type="GO" id="GO:0097363">
    <property type="term" value="F:protein O-acetylglucosaminyltransferase activity"/>
    <property type="evidence" value="ECO:0007669"/>
    <property type="project" value="UniProtKB-EC"/>
</dbReference>
<reference evidence="10 11" key="1">
    <citation type="submission" date="2020-04" db="EMBL/GenBank/DDBJ databases">
        <authorList>
            <person name="Basu S."/>
            <person name="Maruthanayagam V."/>
            <person name="Chakraborty S."/>
            <person name="Pramanik A."/>
            <person name="Mukherjee J."/>
            <person name="Brink B."/>
        </authorList>
    </citation>
    <scope>NUCLEOTIDE SEQUENCE [LARGE SCALE GENOMIC DNA]</scope>
    <source>
        <strain evidence="10 11">AP17</strain>
    </source>
</reference>
<feature type="domain" description="O-GlcNAc transferase C-terminal" evidence="9">
    <location>
        <begin position="549"/>
        <end position="727"/>
    </location>
</feature>
<dbReference type="EC" id="2.4.1.255" evidence="3"/>
<organism evidence="10 11">
    <name type="scientific">Oxynema aestuarii AP17</name>
    <dbReference type="NCBI Taxonomy" id="2064643"/>
    <lineage>
        <taxon>Bacteria</taxon>
        <taxon>Bacillati</taxon>
        <taxon>Cyanobacteriota</taxon>
        <taxon>Cyanophyceae</taxon>
        <taxon>Oscillatoriophycideae</taxon>
        <taxon>Oscillatoriales</taxon>
        <taxon>Oscillatoriaceae</taxon>
        <taxon>Oxynema</taxon>
        <taxon>Oxynema aestuarii</taxon>
    </lineage>
</organism>
<accession>A0A6H1U313</accession>
<keyword evidence="6" id="KW-0677">Repeat</keyword>
<keyword evidence="7 8" id="KW-0802">TPR repeat</keyword>
<evidence type="ECO:0000256" key="5">
    <source>
        <dbReference type="ARBA" id="ARBA00022679"/>
    </source>
</evidence>
<evidence type="ECO:0000256" key="8">
    <source>
        <dbReference type="PROSITE-ProRule" id="PRU00339"/>
    </source>
</evidence>
<dbReference type="Gene3D" id="3.40.50.2000">
    <property type="entry name" value="Glycogen Phosphorylase B"/>
    <property type="match status" value="1"/>
</dbReference>
<dbReference type="Pfam" id="PF13414">
    <property type="entry name" value="TPR_11"/>
    <property type="match status" value="1"/>
</dbReference>
<feature type="domain" description="O-GlcNAc transferase C-terminal" evidence="9">
    <location>
        <begin position="364"/>
        <end position="528"/>
    </location>
</feature>
<feature type="repeat" description="TPR" evidence="8">
    <location>
        <begin position="51"/>
        <end position="84"/>
    </location>
</feature>
<dbReference type="PROSITE" id="PS50293">
    <property type="entry name" value="TPR_REGION"/>
    <property type="match status" value="1"/>
</dbReference>
<dbReference type="SMART" id="SM00028">
    <property type="entry name" value="TPR"/>
    <property type="match status" value="5"/>
</dbReference>
<dbReference type="PANTHER" id="PTHR44835:SF1">
    <property type="entry name" value="PROTEIN O-GLCNAC TRANSFERASE"/>
    <property type="match status" value="1"/>
</dbReference>
<protein>
    <recommendedName>
        <fullName evidence="3">protein O-GlcNAc transferase</fullName>
        <ecNumber evidence="3">2.4.1.255</ecNumber>
    </recommendedName>
</protein>
<keyword evidence="11" id="KW-1185">Reference proteome</keyword>
<evidence type="ECO:0000313" key="10">
    <source>
        <dbReference type="EMBL" id="QIZ72009.1"/>
    </source>
</evidence>
<evidence type="ECO:0000256" key="6">
    <source>
        <dbReference type="ARBA" id="ARBA00022737"/>
    </source>
</evidence>
<dbReference type="Pfam" id="PF13844">
    <property type="entry name" value="Glyco_transf_41"/>
    <property type="match status" value="2"/>
</dbReference>
<comment type="pathway">
    <text evidence="1">Protein modification; protein glycosylation.</text>
</comment>
<dbReference type="Pfam" id="PF13424">
    <property type="entry name" value="TPR_12"/>
    <property type="match status" value="1"/>
</dbReference>